<dbReference type="PANTHER" id="PTHR28641:SF1">
    <property type="entry name" value="MALONYL-COA DECARBOXYLASE, MITOCHONDRIAL"/>
    <property type="match status" value="1"/>
</dbReference>
<protein>
    <recommendedName>
        <fullName evidence="1">Malonyl-CoA decarboxylase C-terminal domain-containing protein</fullName>
    </recommendedName>
</protein>
<name>A0ABD3X951_SINWO</name>
<dbReference type="PANTHER" id="PTHR28641">
    <property type="match status" value="1"/>
</dbReference>
<feature type="non-terminal residue" evidence="2">
    <location>
        <position position="1"/>
    </location>
</feature>
<dbReference type="FunFam" id="3.40.630.150:FF:000001">
    <property type="entry name" value="Malonyl-CoA decarboxylase, mitochondrial"/>
    <property type="match status" value="1"/>
</dbReference>
<dbReference type="InterPro" id="IPR042303">
    <property type="entry name" value="Malonyl_CoA_deC_C_sf"/>
</dbReference>
<dbReference type="Proteomes" id="UP001634394">
    <property type="component" value="Unassembled WGS sequence"/>
</dbReference>
<dbReference type="EMBL" id="JBJQND010000003">
    <property type="protein sequence ID" value="KAL3881398.1"/>
    <property type="molecule type" value="Genomic_DNA"/>
</dbReference>
<proteinExistence type="predicted"/>
<accession>A0ABD3X951</accession>
<dbReference type="InterPro" id="IPR007956">
    <property type="entry name" value="Malonyl_CoA_deC_C"/>
</dbReference>
<dbReference type="Gene3D" id="3.40.630.150">
    <property type="entry name" value="Malonyl-CoA decarboxylase, catalytic domain"/>
    <property type="match status" value="1"/>
</dbReference>
<evidence type="ECO:0000259" key="1">
    <source>
        <dbReference type="Pfam" id="PF05292"/>
    </source>
</evidence>
<feature type="domain" description="Malonyl-CoA decarboxylase C-terminal" evidence="1">
    <location>
        <begin position="153"/>
        <end position="443"/>
    </location>
</feature>
<dbReference type="Pfam" id="PF05292">
    <property type="entry name" value="MCD"/>
    <property type="match status" value="1"/>
</dbReference>
<reference evidence="2 3" key="1">
    <citation type="submission" date="2024-11" db="EMBL/GenBank/DDBJ databases">
        <title>Chromosome-level genome assembly of the freshwater bivalve Anodonta woodiana.</title>
        <authorList>
            <person name="Chen X."/>
        </authorList>
    </citation>
    <scope>NUCLEOTIDE SEQUENCE [LARGE SCALE GENOMIC DNA]</scope>
    <source>
        <strain evidence="2">MN2024</strain>
        <tissue evidence="2">Gills</tissue>
    </source>
</reference>
<dbReference type="InterPro" id="IPR038917">
    <property type="entry name" value="Malonyl_CoA_deC"/>
</dbReference>
<gene>
    <name evidence="2" type="ORF">ACJMK2_027844</name>
</gene>
<sequence length="599" mass="68319">VLLHDVKPNRRCGSCKPDLILQCRRMSSSSSSCSSPTSPIEQNCHKGIPSHSNPQEFLQTIFGSNDQSTFSIESTSKKFCQYYAALVGDEKLEFLLTLSKKYGANQDSVVQVSQSLVMAQTFMGSSTVETDVAYVRTMNNILRDLLSLWFSVGLLSLQRITWESPCDIVQKISDYEAVHPIRNWSDLKRRVGPYRRCFVFTHTSMPREPVVVLHTALTNDISTNIHSIIQKPGFRTPDANITPAPDEFDNTVDDLDETEDPNKITTAVFYSITSTQRGLQGVDLGNYLIKKVVRSLQAEFPRIYQFSSMSPIPGFRDWLVTEINRELHLKGIGELKESTNILKEEDIPAVNVFKDHDDQDPLEIFKKIVQSNNWITSPETVKPLLMRLCARYLYLEKRRNYALNPVANFHLQNGAVLWRLNWMADTSVRGLVKSCGMMVNYRYFLDQTEENSKRYLQEYVIVASPQIMDLASSCTEKKFDRKDVKDVLLVSKMSWLNRYTEGYSDSMTFTRETPNIVLVIALTKWCHATFCLSVQGNQSVYPVPTRSKAHLMAISQTSKMTEFTRFIESPEAHKAHLMTISQASKMTAFYLVYPVPTRS</sequence>
<evidence type="ECO:0000313" key="3">
    <source>
        <dbReference type="Proteomes" id="UP001634394"/>
    </source>
</evidence>
<evidence type="ECO:0000313" key="2">
    <source>
        <dbReference type="EMBL" id="KAL3881398.1"/>
    </source>
</evidence>
<dbReference type="InterPro" id="IPR038351">
    <property type="entry name" value="MCD_N_sf"/>
</dbReference>
<organism evidence="2 3">
    <name type="scientific">Sinanodonta woodiana</name>
    <name type="common">Chinese pond mussel</name>
    <name type="synonym">Anodonta woodiana</name>
    <dbReference type="NCBI Taxonomy" id="1069815"/>
    <lineage>
        <taxon>Eukaryota</taxon>
        <taxon>Metazoa</taxon>
        <taxon>Spiralia</taxon>
        <taxon>Lophotrochozoa</taxon>
        <taxon>Mollusca</taxon>
        <taxon>Bivalvia</taxon>
        <taxon>Autobranchia</taxon>
        <taxon>Heteroconchia</taxon>
        <taxon>Palaeoheterodonta</taxon>
        <taxon>Unionida</taxon>
        <taxon>Unionoidea</taxon>
        <taxon>Unionidae</taxon>
        <taxon>Unioninae</taxon>
        <taxon>Sinanodonta</taxon>
    </lineage>
</organism>
<dbReference type="AlphaFoldDB" id="A0ABD3X951"/>
<keyword evidence="3" id="KW-1185">Reference proteome</keyword>
<dbReference type="Gene3D" id="1.20.140.90">
    <property type="entry name" value="Malonyl-CoA decarboxylase, oligemerization domain"/>
    <property type="match status" value="1"/>
</dbReference>
<comment type="caution">
    <text evidence="2">The sequence shown here is derived from an EMBL/GenBank/DDBJ whole genome shotgun (WGS) entry which is preliminary data.</text>
</comment>